<dbReference type="GO" id="GO:0051266">
    <property type="term" value="F:sirohydrochlorin ferrochelatase activity"/>
    <property type="evidence" value="ECO:0007669"/>
    <property type="project" value="InterPro"/>
</dbReference>
<dbReference type="InterPro" id="IPR000878">
    <property type="entry name" value="4pyrrol_Mease"/>
</dbReference>
<keyword evidence="11" id="KW-0511">Multifunctional enzyme</keyword>
<dbReference type="PROSITE" id="PS00840">
    <property type="entry name" value="SUMT_2"/>
    <property type="match status" value="1"/>
</dbReference>
<dbReference type="InterPro" id="IPR003043">
    <property type="entry name" value="Uropor_MeTrfase_CS"/>
</dbReference>
<evidence type="ECO:0000313" key="18">
    <source>
        <dbReference type="EMBL" id="EKV28968.1"/>
    </source>
</evidence>
<evidence type="ECO:0000259" key="17">
    <source>
        <dbReference type="Pfam" id="PF10414"/>
    </source>
</evidence>
<dbReference type="FunFam" id="3.40.1010.10:FF:000001">
    <property type="entry name" value="Siroheme synthase"/>
    <property type="match status" value="1"/>
</dbReference>
<dbReference type="SUPFAM" id="SSF75615">
    <property type="entry name" value="Siroheme synthase middle domains-like"/>
    <property type="match status" value="1"/>
</dbReference>
<dbReference type="Gene3D" id="3.40.50.720">
    <property type="entry name" value="NAD(P)-binding Rossmann-like Domain"/>
    <property type="match status" value="1"/>
</dbReference>
<dbReference type="Proteomes" id="UP000009881">
    <property type="component" value="Unassembled WGS sequence"/>
</dbReference>
<name>K9HEN2_9PROT</name>
<evidence type="ECO:0000256" key="1">
    <source>
        <dbReference type="ARBA" id="ARBA00005010"/>
    </source>
</evidence>
<dbReference type="PANTHER" id="PTHR45790">
    <property type="entry name" value="SIROHEME SYNTHASE-RELATED"/>
    <property type="match status" value="1"/>
</dbReference>
<dbReference type="InterPro" id="IPR014776">
    <property type="entry name" value="4pyrrole_Mease_sub2"/>
</dbReference>
<dbReference type="RefSeq" id="WP_009541389.1">
    <property type="nucleotide sequence ID" value="NZ_ANHY01000014.1"/>
</dbReference>
<evidence type="ECO:0000256" key="14">
    <source>
        <dbReference type="PIRSR" id="PIRSR036426-1"/>
    </source>
</evidence>
<dbReference type="GO" id="GO:0051287">
    <property type="term" value="F:NAD binding"/>
    <property type="evidence" value="ECO:0007669"/>
    <property type="project" value="InterPro"/>
</dbReference>
<dbReference type="NCBIfam" id="NF007922">
    <property type="entry name" value="PRK10637.1"/>
    <property type="match status" value="1"/>
</dbReference>
<dbReference type="NCBIfam" id="NF004790">
    <property type="entry name" value="PRK06136.1"/>
    <property type="match status" value="1"/>
</dbReference>
<dbReference type="InterPro" id="IPR019478">
    <property type="entry name" value="Sirohaem_synthase_dimer_dom"/>
</dbReference>
<dbReference type="GO" id="GO:0004851">
    <property type="term" value="F:uroporphyrin-III C-methyltransferase activity"/>
    <property type="evidence" value="ECO:0007669"/>
    <property type="project" value="InterPro"/>
</dbReference>
<dbReference type="NCBIfam" id="TIGR01470">
    <property type="entry name" value="cysG_Nterm"/>
    <property type="match status" value="1"/>
</dbReference>
<dbReference type="PATRIC" id="fig|1238182.3.peg.2946"/>
<evidence type="ECO:0000256" key="4">
    <source>
        <dbReference type="ARBA" id="ARBA00022603"/>
    </source>
</evidence>
<dbReference type="eggNOG" id="COG1648">
    <property type="taxonomic scope" value="Bacteria"/>
</dbReference>
<evidence type="ECO:0000313" key="19">
    <source>
        <dbReference type="Proteomes" id="UP000009881"/>
    </source>
</evidence>
<dbReference type="SUPFAM" id="SSF51735">
    <property type="entry name" value="NAD(P)-binding Rossmann-fold domains"/>
    <property type="match status" value="1"/>
</dbReference>
<comment type="pathway">
    <text evidence="1">Porphyrin-containing compound metabolism; siroheme biosynthesis; sirohydrochlorin from precorrin-2: step 1/1.</text>
</comment>
<comment type="catalytic activity">
    <reaction evidence="13">
        <text>precorrin-2 + NAD(+) = sirohydrochlorin + NADH + 2 H(+)</text>
        <dbReference type="Rhea" id="RHEA:15613"/>
        <dbReference type="ChEBI" id="CHEBI:15378"/>
        <dbReference type="ChEBI" id="CHEBI:57540"/>
        <dbReference type="ChEBI" id="CHEBI:57945"/>
        <dbReference type="ChEBI" id="CHEBI:58351"/>
        <dbReference type="ChEBI" id="CHEBI:58827"/>
        <dbReference type="EC" id="1.3.1.76"/>
    </reaction>
</comment>
<evidence type="ECO:0000256" key="11">
    <source>
        <dbReference type="ARBA" id="ARBA00023268"/>
    </source>
</evidence>
<dbReference type="NCBIfam" id="TIGR01469">
    <property type="entry name" value="cobA_cysG_Cterm"/>
    <property type="match status" value="1"/>
</dbReference>
<dbReference type="STRING" id="1238182.C882_0732"/>
<dbReference type="InterPro" id="IPR006367">
    <property type="entry name" value="Sirohaem_synthase_N"/>
</dbReference>
<dbReference type="GO" id="GO:0043115">
    <property type="term" value="F:precorrin-2 dehydrogenase activity"/>
    <property type="evidence" value="ECO:0007669"/>
    <property type="project" value="UniProtKB-EC"/>
</dbReference>
<feature type="domain" description="Sirohaem synthase dimerisation" evidence="17">
    <location>
        <begin position="157"/>
        <end position="213"/>
    </location>
</feature>
<dbReference type="PANTHER" id="PTHR45790:SF3">
    <property type="entry name" value="S-ADENOSYL-L-METHIONINE-DEPENDENT UROPORPHYRINOGEN III METHYLTRANSFERASE, CHLOROPLASTIC"/>
    <property type="match status" value="1"/>
</dbReference>
<evidence type="ECO:0000256" key="2">
    <source>
        <dbReference type="ARBA" id="ARBA00005879"/>
    </source>
</evidence>
<dbReference type="Pfam" id="PF13241">
    <property type="entry name" value="NAD_binding_7"/>
    <property type="match status" value="1"/>
</dbReference>
<dbReference type="CDD" id="cd11642">
    <property type="entry name" value="SUMT"/>
    <property type="match status" value="1"/>
</dbReference>
<comment type="similarity">
    <text evidence="2 15">Belongs to the precorrin methyltransferase family.</text>
</comment>
<reference evidence="18 19" key="1">
    <citation type="journal article" date="2013" name="Genome Announc.">
        <title>Draft Genome Sequence of an Alphaproteobacterium, Caenispirillum salinarum AK4(T), Isolated from a Solar Saltern.</title>
        <authorList>
            <person name="Khatri I."/>
            <person name="Singh A."/>
            <person name="Korpole S."/>
            <person name="Pinnaka A.K."/>
            <person name="Subramanian S."/>
        </authorList>
    </citation>
    <scope>NUCLEOTIDE SEQUENCE [LARGE SCALE GENOMIC DNA]</scope>
    <source>
        <strain evidence="18 19">AK4</strain>
    </source>
</reference>
<dbReference type="InterPro" id="IPR037115">
    <property type="entry name" value="Sirohaem_synt_dimer_dom_sf"/>
</dbReference>
<dbReference type="GO" id="GO:0019354">
    <property type="term" value="P:siroheme biosynthetic process"/>
    <property type="evidence" value="ECO:0007669"/>
    <property type="project" value="UniProtKB-UniPathway"/>
</dbReference>
<dbReference type="InterPro" id="IPR006366">
    <property type="entry name" value="CobA/CysG_C"/>
</dbReference>
<dbReference type="AlphaFoldDB" id="K9HEN2"/>
<feature type="domain" description="Tetrapyrrole methylase" evidence="16">
    <location>
        <begin position="227"/>
        <end position="438"/>
    </location>
</feature>
<evidence type="ECO:0000256" key="15">
    <source>
        <dbReference type="RuleBase" id="RU003960"/>
    </source>
</evidence>
<dbReference type="SUPFAM" id="SSF53790">
    <property type="entry name" value="Tetrapyrrole methylase"/>
    <property type="match status" value="1"/>
</dbReference>
<dbReference type="EMBL" id="ANHY01000014">
    <property type="protein sequence ID" value="EKV28968.1"/>
    <property type="molecule type" value="Genomic_DNA"/>
</dbReference>
<gene>
    <name evidence="18" type="ORF">C882_0732</name>
</gene>
<dbReference type="PIRSF" id="PIRSF036426">
    <property type="entry name" value="Sirohaem_synth"/>
    <property type="match status" value="1"/>
</dbReference>
<comment type="pathway">
    <text evidence="12">Porphyrin-containing compound metabolism; siroheme biosynthesis; precorrin-2 from uroporphyrinogen III: step 1/1.</text>
</comment>
<keyword evidence="19" id="KW-1185">Reference proteome</keyword>
<proteinExistence type="inferred from homology"/>
<keyword evidence="6" id="KW-0949">S-adenosyl-L-methionine</keyword>
<dbReference type="UniPathway" id="UPA00262">
    <property type="reaction ID" value="UER00211"/>
</dbReference>
<dbReference type="InterPro" id="IPR035996">
    <property type="entry name" value="4pyrrol_Methylase_sf"/>
</dbReference>
<dbReference type="Gene3D" id="3.40.1010.10">
    <property type="entry name" value="Cobalt-precorrin-4 Transmethylase, Domain 1"/>
    <property type="match status" value="1"/>
</dbReference>
<sequence length="479" mass="50054">MTDDTLMPYFPVFMDLRGRKVLLVGGTEAAASKARLLTRAGAAVTVVADTLCEDLAAMVREDRVTWERRPFTADMVNGARLVIDGAGDAGLTDAVQAAAEARNVPLNVVDVPERCDFTVPAMLDRAPVMVAISTGGGAPALARTLRQRLETAIPAGTGRLAAAAEACRRRVKDALPTTRARQRFWDSVLTGEVADTLMGLTEAEATARIETELERFAAAGTADTGSVTLVGAGPGDPGLLTVNAVKTIGTADVILHDALVPESILSLARRETRLVPVGKRAGRPSVPQGFTNRMMATCARRGLRVVRLKGGDPFIFGRGGEEAAFLREAGIAVRIVPGITTAVAAAADLGLPLTHRGVARSLRLATASCRTPQETAAVDWRAMADPTTTLAVYMGRDQIVGIARSLIAAGLPAATPAVMAASVCRPDAARVWAPLSDLADRVMERPLDTAAPALLLIGNAVAEAPGWPAQSRLDSAAAL</sequence>
<dbReference type="Gene3D" id="3.30.160.110">
    <property type="entry name" value="Siroheme synthase, domain 2"/>
    <property type="match status" value="1"/>
</dbReference>
<evidence type="ECO:0000259" key="16">
    <source>
        <dbReference type="Pfam" id="PF00590"/>
    </source>
</evidence>
<dbReference type="InterPro" id="IPR036291">
    <property type="entry name" value="NAD(P)-bd_dom_sf"/>
</dbReference>
<keyword evidence="9" id="KW-0456">Lyase</keyword>
<keyword evidence="3" id="KW-0169">Cobalamin biosynthesis</keyword>
<evidence type="ECO:0000256" key="5">
    <source>
        <dbReference type="ARBA" id="ARBA00022679"/>
    </source>
</evidence>
<dbReference type="InterPro" id="IPR012409">
    <property type="entry name" value="Sirohaem_synth"/>
</dbReference>
<keyword evidence="4 15" id="KW-0489">Methyltransferase</keyword>
<keyword evidence="8" id="KW-0520">NAD</keyword>
<dbReference type="Gene3D" id="1.10.8.210">
    <property type="entry name" value="Sirohaem synthase, dimerisation domain"/>
    <property type="match status" value="1"/>
</dbReference>
<dbReference type="Pfam" id="PF10414">
    <property type="entry name" value="CysG_dimeriser"/>
    <property type="match status" value="1"/>
</dbReference>
<feature type="active site" description="Proton donor" evidence="14">
    <location>
        <position position="279"/>
    </location>
</feature>
<feature type="active site" description="Proton acceptor" evidence="14">
    <location>
        <position position="257"/>
    </location>
</feature>
<evidence type="ECO:0000256" key="10">
    <source>
        <dbReference type="ARBA" id="ARBA00023244"/>
    </source>
</evidence>
<dbReference type="Gene3D" id="3.30.950.10">
    <property type="entry name" value="Methyltransferase, Cobalt-precorrin-4 Transmethylase, Domain 2"/>
    <property type="match status" value="1"/>
</dbReference>
<evidence type="ECO:0000256" key="9">
    <source>
        <dbReference type="ARBA" id="ARBA00023239"/>
    </source>
</evidence>
<evidence type="ECO:0000256" key="8">
    <source>
        <dbReference type="ARBA" id="ARBA00023027"/>
    </source>
</evidence>
<dbReference type="InterPro" id="IPR014777">
    <property type="entry name" value="4pyrrole_Mease_sub1"/>
</dbReference>
<protein>
    <submittedName>
        <fullName evidence="18">Siroheme synthase</fullName>
    </submittedName>
</protein>
<comment type="caution">
    <text evidence="18">The sequence shown here is derived from an EMBL/GenBank/DDBJ whole genome shotgun (WGS) entry which is preliminary data.</text>
</comment>
<evidence type="ECO:0000256" key="12">
    <source>
        <dbReference type="ARBA" id="ARBA00025705"/>
    </source>
</evidence>
<dbReference type="GO" id="GO:0032259">
    <property type="term" value="P:methylation"/>
    <property type="evidence" value="ECO:0007669"/>
    <property type="project" value="UniProtKB-KW"/>
</dbReference>
<dbReference type="eggNOG" id="COG0007">
    <property type="taxonomic scope" value="Bacteria"/>
</dbReference>
<keyword evidence="10" id="KW-0627">Porphyrin biosynthesis</keyword>
<dbReference type="OrthoDB" id="9815856at2"/>
<dbReference type="InterPro" id="IPR050161">
    <property type="entry name" value="Siro_Cobalamin_biosynth"/>
</dbReference>
<dbReference type="Pfam" id="PF00590">
    <property type="entry name" value="TP_methylase"/>
    <property type="match status" value="1"/>
</dbReference>
<keyword evidence="7" id="KW-0560">Oxidoreductase</keyword>
<keyword evidence="5 15" id="KW-0808">Transferase</keyword>
<organism evidence="18 19">
    <name type="scientific">Caenispirillum salinarum AK4</name>
    <dbReference type="NCBI Taxonomy" id="1238182"/>
    <lineage>
        <taxon>Bacteria</taxon>
        <taxon>Pseudomonadati</taxon>
        <taxon>Pseudomonadota</taxon>
        <taxon>Alphaproteobacteria</taxon>
        <taxon>Rhodospirillales</taxon>
        <taxon>Novispirillaceae</taxon>
        <taxon>Caenispirillum</taxon>
    </lineage>
</organism>
<accession>K9HEN2</accession>
<evidence type="ECO:0000256" key="7">
    <source>
        <dbReference type="ARBA" id="ARBA00023002"/>
    </source>
</evidence>
<dbReference type="GO" id="GO:0009236">
    <property type="term" value="P:cobalamin biosynthetic process"/>
    <property type="evidence" value="ECO:0007669"/>
    <property type="project" value="UniProtKB-KW"/>
</dbReference>
<evidence type="ECO:0000256" key="6">
    <source>
        <dbReference type="ARBA" id="ARBA00022691"/>
    </source>
</evidence>
<evidence type="ECO:0000256" key="13">
    <source>
        <dbReference type="ARBA" id="ARBA00047561"/>
    </source>
</evidence>
<evidence type="ECO:0000256" key="3">
    <source>
        <dbReference type="ARBA" id="ARBA00022573"/>
    </source>
</evidence>